<evidence type="ECO:0000256" key="1">
    <source>
        <dbReference type="SAM" id="MobiDB-lite"/>
    </source>
</evidence>
<organism evidence="2 3">
    <name type="scientific">Succiniclasticum ruminis</name>
    <dbReference type="NCBI Taxonomy" id="40841"/>
    <lineage>
        <taxon>Bacteria</taxon>
        <taxon>Bacillati</taxon>
        <taxon>Bacillota</taxon>
        <taxon>Negativicutes</taxon>
        <taxon>Acidaminococcales</taxon>
        <taxon>Acidaminococcaceae</taxon>
        <taxon>Succiniclasticum</taxon>
    </lineage>
</organism>
<sequence length="527" mass="61654">MDYINTQEENAAEQNGTVNNGSGVPQTVSVSNASPARQLTFHIVDCAMGTGKSGNLLDRARFNGSSFHIRYPEEVERLRRNGWKGEFKGERCIIFVSTIKERDERFVKELDMATPERYPYTRSILDLIRSGRNIITTQALWSLFNEETIAAFRESDYLYTAFFDEVPPLFREVVGSGRRRDDFGELVTFGPADVKLMQEQEMLVNVKGQLRYNSKCEYDRRNSEHKVFDAVKNLSRSCNLYPYGNKKGKFTSIVAFVRKDLFECFEQCWFFSYRTWNSILHKYCLLNDIRMEYYHIQDLRAMRNPGGKYVETYPEGMERLVILDDVNVNFGASLSKEWFKRARADSSGSLVKSLKGCFRSAYRIMKRHGVTSRTFMFTTFSDYQTLLQSDGRHFPTLKRFLPCNTKATNDYSDCTGVAYLCNRYFDVTCCNFLSQKAEETGNPDLKFDNDNYALSELLQFIWRSNVRVKESDKPVYVWVPDKRMRKLLQDFQTRALEKRDAVERFLLEEDRRTIEETREKRKSWELG</sequence>
<evidence type="ECO:0000313" key="3">
    <source>
        <dbReference type="Proteomes" id="UP000198943"/>
    </source>
</evidence>
<dbReference type="OrthoDB" id="1898893at2"/>
<reference evidence="3" key="1">
    <citation type="submission" date="2016-10" db="EMBL/GenBank/DDBJ databases">
        <authorList>
            <person name="Varghese N."/>
            <person name="Submissions S."/>
        </authorList>
    </citation>
    <scope>NUCLEOTIDE SEQUENCE [LARGE SCALE GENOMIC DNA]</scope>
    <source>
        <strain evidence="3">DSM 11005</strain>
    </source>
</reference>
<accession>A0A1G6LD55</accession>
<proteinExistence type="predicted"/>
<feature type="region of interest" description="Disordered" evidence="1">
    <location>
        <begin position="1"/>
        <end position="29"/>
    </location>
</feature>
<evidence type="ECO:0000313" key="2">
    <source>
        <dbReference type="EMBL" id="SDC40857.1"/>
    </source>
</evidence>
<dbReference type="EMBL" id="FMYW01000007">
    <property type="protein sequence ID" value="SDC40857.1"/>
    <property type="molecule type" value="Genomic_DNA"/>
</dbReference>
<dbReference type="Proteomes" id="UP000198943">
    <property type="component" value="Unassembled WGS sequence"/>
</dbReference>
<gene>
    <name evidence="2" type="ORF">SAMN04487864_1073</name>
</gene>
<protein>
    <submittedName>
        <fullName evidence="2">Uncharacterized protein</fullName>
    </submittedName>
</protein>
<name>A0A1G6LD55_9FIRM</name>
<keyword evidence="3" id="KW-1185">Reference proteome</keyword>
<dbReference type="RefSeq" id="WP_093730198.1">
    <property type="nucleotide sequence ID" value="NZ_FMYW01000007.1"/>
</dbReference>
<dbReference type="AlphaFoldDB" id="A0A1G6LD55"/>